<keyword evidence="2" id="KW-1185">Reference proteome</keyword>
<dbReference type="PANTHER" id="PTHR42754">
    <property type="entry name" value="ENDOGLUCANASE"/>
    <property type="match status" value="1"/>
</dbReference>
<reference evidence="2" key="1">
    <citation type="submission" date="2015-03" db="EMBL/GenBank/DDBJ databases">
        <title>Draft genome sequence of a novel methanotroph (Sn10-6) isolated from flooded ricefield rhizosphere in India.</title>
        <authorList>
            <person name="Pandit P.S."/>
            <person name="Pore S.D."/>
            <person name="Arora P."/>
            <person name="Kapse N.G."/>
            <person name="Dhakephalkar P.K."/>
            <person name="Rahalkar M.C."/>
        </authorList>
    </citation>
    <scope>NUCLEOTIDE SEQUENCE [LARGE SCALE GENOMIC DNA]</scope>
    <source>
        <strain evidence="2">Sn10-6</strain>
    </source>
</reference>
<accession>A0A0F3ILM7</accession>
<dbReference type="AlphaFoldDB" id="A0A0F3ILM7"/>
<reference evidence="1 2" key="2">
    <citation type="journal article" date="2016" name="Microb. Ecol.">
        <title>Genome Characteristics of a Novel Type I Methanotroph (Sn10-6) Isolated from a Flooded Indian Rice Field.</title>
        <authorList>
            <person name="Rahalkar M.C."/>
            <person name="Pandit P.S."/>
            <person name="Dhakephalkar P.K."/>
            <person name="Pore S."/>
            <person name="Arora P."/>
            <person name="Kapse N."/>
        </authorList>
    </citation>
    <scope>NUCLEOTIDE SEQUENCE [LARGE SCALE GENOMIC DNA]</scope>
    <source>
        <strain evidence="1 2">Sn10-6</strain>
    </source>
</reference>
<sequence>MLSSGYAQAEWLKNYSAAAYDVGSMQPAKAGGFYLNLNSAAKASGAKNKPLLSLLDNDGNPNWVKQITTGNYDTFYVGELANGKLLLQGSTQTTATGKTNPVWALYNVNAGTGALTQVFRKTWKGKGDDYLFFTEDNQGNLIGTGSTTTFNSAGKNDMVLTKVSASTGVPVWSKVYDYNSGDDTVVSFIPKGSNRYLLLANSEAASGSNQKILIGLIKPDGVPANGSFKVYGNNEVITASGVKAISGGNYLVFGTLQSSSTDQYPSIFVMKFNSNLVLQWAKSYSAGADESLSVSDINENSDQSLILSSNLTGMQYINIGGFPVPVGLSVHPTAIKLSANGNFVSATSYNYQASDVANWSQLPGGSYLLTGSTTPAFDPTKPKVIPNTDMLYGHFNAQLAPIWVKTFATDLHDSGSIMPYNTGYLMNASTIDTQSSNFDVVAGVLNSNGDVPGCTNIQDVTMTETTPSITENTLNWQGASAAIKKKGVVTPADVTLKVTNATVTATSVCGN</sequence>
<dbReference type="PANTHER" id="PTHR42754:SF1">
    <property type="entry name" value="LIPOPROTEIN"/>
    <property type="match status" value="1"/>
</dbReference>
<dbReference type="RefSeq" id="WP_045778149.1">
    <property type="nucleotide sequence ID" value="NZ_LAJX01000025.1"/>
</dbReference>
<proteinExistence type="predicted"/>
<dbReference type="EMBL" id="LAJX01000025">
    <property type="protein sequence ID" value="KJV07655.1"/>
    <property type="molecule type" value="Genomic_DNA"/>
</dbReference>
<gene>
    <name evidence="1" type="ORF">VZ94_03270</name>
</gene>
<dbReference type="Proteomes" id="UP000033684">
    <property type="component" value="Unassembled WGS sequence"/>
</dbReference>
<evidence type="ECO:0000313" key="2">
    <source>
        <dbReference type="Proteomes" id="UP000033684"/>
    </source>
</evidence>
<protein>
    <submittedName>
        <fullName evidence="1">Uncharacterized protein</fullName>
    </submittedName>
</protein>
<evidence type="ECO:0000313" key="1">
    <source>
        <dbReference type="EMBL" id="KJV07655.1"/>
    </source>
</evidence>
<dbReference type="OrthoDB" id="9811934at2"/>
<name>A0A0F3ILM7_9GAMM</name>
<comment type="caution">
    <text evidence="1">The sequence shown here is derived from an EMBL/GenBank/DDBJ whole genome shotgun (WGS) entry which is preliminary data.</text>
</comment>
<organism evidence="1 2">
    <name type="scientific">Methylocucumis oryzae</name>
    <dbReference type="NCBI Taxonomy" id="1632867"/>
    <lineage>
        <taxon>Bacteria</taxon>
        <taxon>Pseudomonadati</taxon>
        <taxon>Pseudomonadota</taxon>
        <taxon>Gammaproteobacteria</taxon>
        <taxon>Methylococcales</taxon>
        <taxon>Methylococcaceae</taxon>
        <taxon>Methylocucumis</taxon>
    </lineage>
</organism>